<dbReference type="RefSeq" id="WP_301161280.1">
    <property type="nucleotide sequence ID" value="NZ_JAUHTC010000021.1"/>
</dbReference>
<dbReference type="PANTHER" id="PTHR43553:SF24">
    <property type="entry name" value="ENERGY-COUPLING FACTOR TRANSPORTER ATP-BINDING PROTEIN ECFA1"/>
    <property type="match status" value="1"/>
</dbReference>
<comment type="function">
    <text evidence="9">Probably part of an ABC transporter complex. Responsible for energy coupling to the transport system.</text>
</comment>
<protein>
    <recommendedName>
        <fullName evidence="10">ABC transporter ATP-binding protein</fullName>
    </recommendedName>
</protein>
<dbReference type="PANTHER" id="PTHR43553">
    <property type="entry name" value="HEAVY METAL TRANSPORTER"/>
    <property type="match status" value="1"/>
</dbReference>
<dbReference type="InterPro" id="IPR003439">
    <property type="entry name" value="ABC_transporter-like_ATP-bd"/>
</dbReference>
<organism evidence="12 13">
    <name type="scientific">Mycolicibacterium austroafricanum</name>
    <name type="common">Mycobacterium austroafricanum</name>
    <dbReference type="NCBI Taxonomy" id="39687"/>
    <lineage>
        <taxon>Bacteria</taxon>
        <taxon>Bacillati</taxon>
        <taxon>Actinomycetota</taxon>
        <taxon>Actinomycetes</taxon>
        <taxon>Mycobacteriales</taxon>
        <taxon>Mycobacteriaceae</taxon>
        <taxon>Mycolicibacterium</taxon>
    </lineage>
</organism>
<comment type="caution">
    <text evidence="12">The sequence shown here is derived from an EMBL/GenBank/DDBJ whole genome shotgun (WGS) entry which is preliminary data.</text>
</comment>
<accession>A0ABT8H8R5</accession>
<keyword evidence="7" id="KW-1278">Translocase</keyword>
<evidence type="ECO:0000256" key="7">
    <source>
        <dbReference type="ARBA" id="ARBA00022967"/>
    </source>
</evidence>
<dbReference type="InterPro" id="IPR003593">
    <property type="entry name" value="AAA+_ATPase"/>
</dbReference>
<name>A0ABT8H8R5_MYCAO</name>
<evidence type="ECO:0000256" key="2">
    <source>
        <dbReference type="ARBA" id="ARBA00005417"/>
    </source>
</evidence>
<keyword evidence="13" id="KW-1185">Reference proteome</keyword>
<evidence type="ECO:0000256" key="5">
    <source>
        <dbReference type="ARBA" id="ARBA00022741"/>
    </source>
</evidence>
<keyword evidence="6 10" id="KW-0067">ATP-binding</keyword>
<dbReference type="InterPro" id="IPR015856">
    <property type="entry name" value="ABC_transpr_CbiO/EcfA_su"/>
</dbReference>
<feature type="domain" description="ABC transporter" evidence="11">
    <location>
        <begin position="6"/>
        <end position="241"/>
    </location>
</feature>
<gene>
    <name evidence="12" type="ORF">QYF68_04825</name>
</gene>
<keyword evidence="3 10" id="KW-0813">Transport</keyword>
<dbReference type="InterPro" id="IPR027417">
    <property type="entry name" value="P-loop_NTPase"/>
</dbReference>
<keyword evidence="4 10" id="KW-1003">Cell membrane</keyword>
<dbReference type="Proteomes" id="UP001172687">
    <property type="component" value="Unassembled WGS sequence"/>
</dbReference>
<dbReference type="InterPro" id="IPR005876">
    <property type="entry name" value="Co_trans_ATP-bd"/>
</dbReference>
<keyword evidence="8 10" id="KW-0472">Membrane</keyword>
<comment type="similarity">
    <text evidence="2 10">Belongs to the ABC transporter superfamily.</text>
</comment>
<evidence type="ECO:0000256" key="4">
    <source>
        <dbReference type="ARBA" id="ARBA00022475"/>
    </source>
</evidence>
<dbReference type="Gene3D" id="3.40.50.300">
    <property type="entry name" value="P-loop containing nucleotide triphosphate hydrolases"/>
    <property type="match status" value="1"/>
</dbReference>
<evidence type="ECO:0000256" key="9">
    <source>
        <dbReference type="ARBA" id="ARBA00025157"/>
    </source>
</evidence>
<dbReference type="PROSITE" id="PS50893">
    <property type="entry name" value="ABC_TRANSPORTER_2"/>
    <property type="match status" value="1"/>
</dbReference>
<reference evidence="12" key="1">
    <citation type="submission" date="2023-07" db="EMBL/GenBank/DDBJ databases">
        <title>Degradation of tert-butanol by M. austroafricanum TBA100.</title>
        <authorList>
            <person name="Helbich S."/>
            <person name="Vainshtein Y."/>
        </authorList>
    </citation>
    <scope>NUCLEOTIDE SEQUENCE</scope>
    <source>
        <strain evidence="12">TBA100</strain>
    </source>
</reference>
<evidence type="ECO:0000313" key="12">
    <source>
        <dbReference type="EMBL" id="MDN4517148.1"/>
    </source>
</evidence>
<evidence type="ECO:0000256" key="8">
    <source>
        <dbReference type="ARBA" id="ARBA00023136"/>
    </source>
</evidence>
<keyword evidence="5 10" id="KW-0547">Nucleotide-binding</keyword>
<dbReference type="PROSITE" id="PS00211">
    <property type="entry name" value="ABC_TRANSPORTER_1"/>
    <property type="match status" value="1"/>
</dbReference>
<sequence>MSHRHLTGSDLHYGYERGVEVLRGADLDVAPGSRVALLGANGSGKSTLLQCLAGTLRPDAGDVSLDGRPIDRSRRGLRAHRQAVQLVFQDPDDQLFSADVAEDVAYGPVNLGLSATEVRERVDRALDLLHITNLRNRPTHQLSFGQRKRVAIAGAVAMRPCVLLLDEPTAGIDPCGVDALFDTLADLERAGTTVALSTHDTALALEWADSVAVMSAGVTRQDRPSIIFSDSGLLQQAHLKAPWLTTLARDLVLDGILPPDAAPTTPEQLRSALRSAAVDRPRTVPANSVMP</sequence>
<dbReference type="SUPFAM" id="SSF52540">
    <property type="entry name" value="P-loop containing nucleoside triphosphate hydrolases"/>
    <property type="match status" value="1"/>
</dbReference>
<dbReference type="GO" id="GO:0005524">
    <property type="term" value="F:ATP binding"/>
    <property type="evidence" value="ECO:0007669"/>
    <property type="project" value="UniProtKB-KW"/>
</dbReference>
<comment type="subcellular location">
    <subcellularLocation>
        <location evidence="1 10">Cell membrane</location>
        <topology evidence="1 10">Peripheral membrane protein</topology>
    </subcellularLocation>
</comment>
<evidence type="ECO:0000259" key="11">
    <source>
        <dbReference type="PROSITE" id="PS50893"/>
    </source>
</evidence>
<dbReference type="InterPro" id="IPR017871">
    <property type="entry name" value="ABC_transporter-like_CS"/>
</dbReference>
<comment type="function">
    <text evidence="10">Part of an ABC transporter complex. Responsible for energy coupling to the transport system.</text>
</comment>
<dbReference type="Pfam" id="PF00005">
    <property type="entry name" value="ABC_tran"/>
    <property type="match status" value="1"/>
</dbReference>
<evidence type="ECO:0000313" key="13">
    <source>
        <dbReference type="Proteomes" id="UP001172687"/>
    </source>
</evidence>
<dbReference type="InterPro" id="IPR050095">
    <property type="entry name" value="ECF_ABC_transporter_ATP-bd"/>
</dbReference>
<dbReference type="CDD" id="cd03225">
    <property type="entry name" value="ABC_cobalt_CbiO_domain1"/>
    <property type="match status" value="1"/>
</dbReference>
<evidence type="ECO:0000256" key="1">
    <source>
        <dbReference type="ARBA" id="ARBA00004202"/>
    </source>
</evidence>
<dbReference type="EMBL" id="JAUHTC010000021">
    <property type="protein sequence ID" value="MDN4517148.1"/>
    <property type="molecule type" value="Genomic_DNA"/>
</dbReference>
<dbReference type="SMART" id="SM00382">
    <property type="entry name" value="AAA"/>
    <property type="match status" value="1"/>
</dbReference>
<evidence type="ECO:0000256" key="6">
    <source>
        <dbReference type="ARBA" id="ARBA00022840"/>
    </source>
</evidence>
<dbReference type="NCBIfam" id="TIGR01166">
    <property type="entry name" value="cbiO"/>
    <property type="match status" value="1"/>
</dbReference>
<evidence type="ECO:0000256" key="3">
    <source>
        <dbReference type="ARBA" id="ARBA00022448"/>
    </source>
</evidence>
<proteinExistence type="inferred from homology"/>
<evidence type="ECO:0000256" key="10">
    <source>
        <dbReference type="RuleBase" id="RU364103"/>
    </source>
</evidence>